<evidence type="ECO:0000313" key="2">
    <source>
        <dbReference type="EMBL" id="HFB55311.1"/>
    </source>
</evidence>
<evidence type="ECO:0000259" key="1">
    <source>
        <dbReference type="Pfam" id="PF12806"/>
    </source>
</evidence>
<dbReference type="AlphaFoldDB" id="A0A7C3G0K7"/>
<feature type="non-terminal residue" evidence="2">
    <location>
        <position position="1"/>
    </location>
</feature>
<sequence length="58" mass="6174">MAKVAQAAIDAGTDDPFYADKIITGKYFLARLLPDIDAHLAKVQSGAEPVMALAADHF</sequence>
<gene>
    <name evidence="2" type="ORF">ENJ46_05250</name>
</gene>
<protein>
    <recommendedName>
        <fullName evidence="1">Acetyl-CoA dehydrogenase-like C-terminal domain-containing protein</fullName>
    </recommendedName>
</protein>
<organism evidence="2">
    <name type="scientific">Hellea balneolensis</name>
    <dbReference type="NCBI Taxonomy" id="287478"/>
    <lineage>
        <taxon>Bacteria</taxon>
        <taxon>Pseudomonadati</taxon>
        <taxon>Pseudomonadota</taxon>
        <taxon>Alphaproteobacteria</taxon>
        <taxon>Maricaulales</taxon>
        <taxon>Robiginitomaculaceae</taxon>
        <taxon>Hellea</taxon>
    </lineage>
</organism>
<dbReference type="Proteomes" id="UP000886042">
    <property type="component" value="Unassembled WGS sequence"/>
</dbReference>
<dbReference type="Pfam" id="PF12806">
    <property type="entry name" value="Acyl-CoA_dh_C"/>
    <property type="match status" value="1"/>
</dbReference>
<proteinExistence type="predicted"/>
<comment type="caution">
    <text evidence="2">The sequence shown here is derived from an EMBL/GenBank/DDBJ whole genome shotgun (WGS) entry which is preliminary data.</text>
</comment>
<feature type="domain" description="Acetyl-CoA dehydrogenase-like C-terminal" evidence="1">
    <location>
        <begin position="1"/>
        <end position="53"/>
    </location>
</feature>
<name>A0A7C3G0K7_9PROT</name>
<reference evidence="2" key="1">
    <citation type="journal article" date="2020" name="mSystems">
        <title>Genome- and Community-Level Interaction Insights into Carbon Utilization and Element Cycling Functions of Hydrothermarchaeota in Hydrothermal Sediment.</title>
        <authorList>
            <person name="Zhou Z."/>
            <person name="Liu Y."/>
            <person name="Xu W."/>
            <person name="Pan J."/>
            <person name="Luo Z.H."/>
            <person name="Li M."/>
        </authorList>
    </citation>
    <scope>NUCLEOTIDE SEQUENCE [LARGE SCALE GENOMIC DNA]</scope>
    <source>
        <strain evidence="2">HyVt-489</strain>
    </source>
</reference>
<dbReference type="InterPro" id="IPR025878">
    <property type="entry name" value="Acyl-CoA_dh-like_C_dom"/>
</dbReference>
<accession>A0A7C3G0K7</accession>
<dbReference type="EMBL" id="DRMN01000344">
    <property type="protein sequence ID" value="HFB55311.1"/>
    <property type="molecule type" value="Genomic_DNA"/>
</dbReference>